<name>A0A397SYH6_9GLOM</name>
<dbReference type="Proteomes" id="UP000265703">
    <property type="component" value="Unassembled WGS sequence"/>
</dbReference>
<protein>
    <submittedName>
        <fullName evidence="1">Uncharacterized protein</fullName>
    </submittedName>
</protein>
<accession>A0A397SYH6</accession>
<organism evidence="1 2">
    <name type="scientific">Glomus cerebriforme</name>
    <dbReference type="NCBI Taxonomy" id="658196"/>
    <lineage>
        <taxon>Eukaryota</taxon>
        <taxon>Fungi</taxon>
        <taxon>Fungi incertae sedis</taxon>
        <taxon>Mucoromycota</taxon>
        <taxon>Glomeromycotina</taxon>
        <taxon>Glomeromycetes</taxon>
        <taxon>Glomerales</taxon>
        <taxon>Glomeraceae</taxon>
        <taxon>Glomus</taxon>
    </lineage>
</organism>
<proteinExistence type="predicted"/>
<evidence type="ECO:0000313" key="2">
    <source>
        <dbReference type="Proteomes" id="UP000265703"/>
    </source>
</evidence>
<comment type="caution">
    <text evidence="1">The sequence shown here is derived from an EMBL/GenBank/DDBJ whole genome shotgun (WGS) entry which is preliminary data.</text>
</comment>
<evidence type="ECO:0000313" key="1">
    <source>
        <dbReference type="EMBL" id="RIA87814.1"/>
    </source>
</evidence>
<dbReference type="AlphaFoldDB" id="A0A397SYH6"/>
<reference evidence="1 2" key="1">
    <citation type="submission" date="2018-06" db="EMBL/GenBank/DDBJ databases">
        <title>Comparative genomics reveals the genomic features of Rhizophagus irregularis, R. cerebriforme, R. diaphanum and Gigaspora rosea, and their symbiotic lifestyle signature.</title>
        <authorList>
            <person name="Morin E."/>
            <person name="San Clemente H."/>
            <person name="Chen E.C.H."/>
            <person name="De La Providencia I."/>
            <person name="Hainaut M."/>
            <person name="Kuo A."/>
            <person name="Kohler A."/>
            <person name="Murat C."/>
            <person name="Tang N."/>
            <person name="Roy S."/>
            <person name="Loubradou J."/>
            <person name="Henrissat B."/>
            <person name="Grigoriev I.V."/>
            <person name="Corradi N."/>
            <person name="Roux C."/>
            <person name="Martin F.M."/>
        </authorList>
    </citation>
    <scope>NUCLEOTIDE SEQUENCE [LARGE SCALE GENOMIC DNA]</scope>
    <source>
        <strain evidence="1 2">DAOM 227022</strain>
    </source>
</reference>
<sequence length="76" mass="8810">MNEIIQESPKTYMRGRVGYTLSDYNNVGIMHHTYIDDDKVDVHNNSNLHSEEQNDLEIPEALQQTLNSSTQKFNNL</sequence>
<keyword evidence="2" id="KW-1185">Reference proteome</keyword>
<gene>
    <name evidence="1" type="ORF">C1645_827236</name>
</gene>
<dbReference type="OrthoDB" id="2402049at2759"/>
<dbReference type="EMBL" id="QKYT01000291">
    <property type="protein sequence ID" value="RIA87814.1"/>
    <property type="molecule type" value="Genomic_DNA"/>
</dbReference>